<dbReference type="OrthoDB" id="5240615at2"/>
<comment type="caution">
    <text evidence="4">The sequence shown here is derived from an EMBL/GenBank/DDBJ whole genome shotgun (WGS) entry which is preliminary data.</text>
</comment>
<keyword evidence="5" id="KW-1185">Reference proteome</keyword>
<dbReference type="Pfam" id="PF02129">
    <property type="entry name" value="Peptidase_S15"/>
    <property type="match status" value="1"/>
</dbReference>
<sequence length="553" mass="60729">MSRMFAKEFGLPPAETHDVTVDRDLRVPMPDGVELLADRYAPRDAVTPPLVLVRSPYGRRFPWGLMYGRLFAERGFQVVIQSCRGTFGSGGVFSPFGPAERTDGQATVDWLREQPWYPGSFGTAGPCYLGYSQWAIAAGPQPEHTAMAVQVAASDFHSAVYGGGAFALENMVSWIDLFTRQEGRLNALRAQWARHPWSGARVRRITGRLPLDDLDRRSSGRTIPYFQDWLAHPGADDPYWADRDLTAAVRSTSAAVCLIGGWHDFMLPAQLRDYALLRARGVEPHLTIGPWRHTDDDAIAEGVRTSLAWLREALRDGPREAGARIFVTGADEWRDLPEWPPPAEPHRWHLHADGGFAPAPPEHSEPDHFTYDPAHPTPNLAGPVGQSGRARVDNRSLESRADVLTYTGAPLDRDLEVAGVARAELYLRPDRPFADVFARLCEVEPSGRSVNICDGLLRLNPGRPDPASDGVTRAAFDLWPIAHRFRRGHRIRLVVSGGAHPRYARNPGTGESPATATRLVPTRHEVLHDPGHPSAVVLPVASPDGAPGRSGGG</sequence>
<accession>A0A3M2M094</accession>
<protein>
    <submittedName>
        <fullName evidence="4">CocE/NonD family hydrolase</fullName>
    </submittedName>
</protein>
<dbReference type="InterPro" id="IPR029058">
    <property type="entry name" value="AB_hydrolase_fold"/>
</dbReference>
<dbReference type="Gene3D" id="1.10.3020.10">
    <property type="entry name" value="alpha-amino acid ester hydrolase ( Helical cap domain)"/>
    <property type="match status" value="1"/>
</dbReference>
<dbReference type="RefSeq" id="WP_122195434.1">
    <property type="nucleotide sequence ID" value="NZ_JBHSKC010000013.1"/>
</dbReference>
<dbReference type="InterPro" id="IPR008979">
    <property type="entry name" value="Galactose-bd-like_sf"/>
</dbReference>
<dbReference type="Gene3D" id="3.40.50.1820">
    <property type="entry name" value="alpha/beta hydrolase"/>
    <property type="match status" value="1"/>
</dbReference>
<evidence type="ECO:0000259" key="3">
    <source>
        <dbReference type="SMART" id="SM00939"/>
    </source>
</evidence>
<feature type="region of interest" description="Disordered" evidence="2">
    <location>
        <begin position="529"/>
        <end position="553"/>
    </location>
</feature>
<dbReference type="SMART" id="SM00939">
    <property type="entry name" value="PepX_C"/>
    <property type="match status" value="1"/>
</dbReference>
<dbReference type="InterPro" id="IPR050585">
    <property type="entry name" value="Xaa-Pro_dipeptidyl-ppase/CocE"/>
</dbReference>
<dbReference type="SUPFAM" id="SSF53474">
    <property type="entry name" value="alpha/beta-Hydrolases"/>
    <property type="match status" value="1"/>
</dbReference>
<dbReference type="Gene3D" id="2.60.120.260">
    <property type="entry name" value="Galactose-binding domain-like"/>
    <property type="match status" value="1"/>
</dbReference>
<organism evidence="4 5">
    <name type="scientific">Actinomadura harenae</name>
    <dbReference type="NCBI Taxonomy" id="2483351"/>
    <lineage>
        <taxon>Bacteria</taxon>
        <taxon>Bacillati</taxon>
        <taxon>Actinomycetota</taxon>
        <taxon>Actinomycetes</taxon>
        <taxon>Streptosporangiales</taxon>
        <taxon>Thermomonosporaceae</taxon>
        <taxon>Actinomadura</taxon>
    </lineage>
</organism>
<dbReference type="SUPFAM" id="SSF49785">
    <property type="entry name" value="Galactose-binding domain-like"/>
    <property type="match status" value="1"/>
</dbReference>
<dbReference type="AlphaFoldDB" id="A0A3M2M094"/>
<dbReference type="Pfam" id="PF08530">
    <property type="entry name" value="PepX_C"/>
    <property type="match status" value="1"/>
</dbReference>
<dbReference type="InterPro" id="IPR005674">
    <property type="entry name" value="CocE/Ser_esterase"/>
</dbReference>
<dbReference type="PANTHER" id="PTHR43056:SF10">
    <property type="entry name" value="COCE_NOND FAMILY, PUTATIVE (AFU_ORTHOLOGUE AFUA_7G00600)-RELATED"/>
    <property type="match status" value="1"/>
</dbReference>
<proteinExistence type="predicted"/>
<reference evidence="4 5" key="1">
    <citation type="submission" date="2018-10" db="EMBL/GenBank/DDBJ databases">
        <title>Isolation from soil.</title>
        <authorList>
            <person name="Hu J."/>
        </authorList>
    </citation>
    <scope>NUCLEOTIDE SEQUENCE [LARGE SCALE GENOMIC DNA]</scope>
    <source>
        <strain evidence="4 5">NEAU-Ht49</strain>
    </source>
</reference>
<dbReference type="EMBL" id="RFFG01000027">
    <property type="protein sequence ID" value="RMI43184.1"/>
    <property type="molecule type" value="Genomic_DNA"/>
</dbReference>
<feature type="domain" description="Xaa-Pro dipeptidyl-peptidase C-terminal" evidence="3">
    <location>
        <begin position="307"/>
        <end position="537"/>
    </location>
</feature>
<evidence type="ECO:0000313" key="4">
    <source>
        <dbReference type="EMBL" id="RMI43184.1"/>
    </source>
</evidence>
<dbReference type="InterPro" id="IPR000383">
    <property type="entry name" value="Xaa-Pro-like_dom"/>
</dbReference>
<dbReference type="PANTHER" id="PTHR43056">
    <property type="entry name" value="PEPTIDASE S9 PROLYL OLIGOPEPTIDASE"/>
    <property type="match status" value="1"/>
</dbReference>
<evidence type="ECO:0000256" key="2">
    <source>
        <dbReference type="SAM" id="MobiDB-lite"/>
    </source>
</evidence>
<keyword evidence="1 4" id="KW-0378">Hydrolase</keyword>
<gene>
    <name evidence="4" type="ORF">EBO15_17265</name>
</gene>
<evidence type="ECO:0000313" key="5">
    <source>
        <dbReference type="Proteomes" id="UP000282674"/>
    </source>
</evidence>
<evidence type="ECO:0000256" key="1">
    <source>
        <dbReference type="ARBA" id="ARBA00022801"/>
    </source>
</evidence>
<name>A0A3M2M094_9ACTN</name>
<dbReference type="InterPro" id="IPR013736">
    <property type="entry name" value="Xaa-Pro_dipept_C"/>
</dbReference>
<dbReference type="GO" id="GO:0008239">
    <property type="term" value="F:dipeptidyl-peptidase activity"/>
    <property type="evidence" value="ECO:0007669"/>
    <property type="project" value="InterPro"/>
</dbReference>
<dbReference type="Proteomes" id="UP000282674">
    <property type="component" value="Unassembled WGS sequence"/>
</dbReference>
<dbReference type="NCBIfam" id="TIGR00976">
    <property type="entry name" value="CocE_NonD"/>
    <property type="match status" value="1"/>
</dbReference>